<protein>
    <submittedName>
        <fullName evidence="1">Uncharacterized protein</fullName>
    </submittedName>
</protein>
<accession>A0A4R9J3Y0</accession>
<evidence type="ECO:0000313" key="1">
    <source>
        <dbReference type="EMBL" id="TGL31314.1"/>
    </source>
</evidence>
<proteinExistence type="predicted"/>
<dbReference type="OrthoDB" id="893348at2"/>
<comment type="caution">
    <text evidence="1">The sequence shown here is derived from an EMBL/GenBank/DDBJ whole genome shotgun (WGS) entry which is preliminary data.</text>
</comment>
<dbReference type="Proteomes" id="UP000297871">
    <property type="component" value="Unassembled WGS sequence"/>
</dbReference>
<dbReference type="EMBL" id="RQFY01000007">
    <property type="protein sequence ID" value="TGL31314.1"/>
    <property type="molecule type" value="Genomic_DNA"/>
</dbReference>
<organism evidence="1 2">
    <name type="scientific">Leptospira koniambonensis</name>
    <dbReference type="NCBI Taxonomy" id="2484950"/>
    <lineage>
        <taxon>Bacteria</taxon>
        <taxon>Pseudomonadati</taxon>
        <taxon>Spirochaetota</taxon>
        <taxon>Spirochaetia</taxon>
        <taxon>Leptospirales</taxon>
        <taxon>Leptospiraceae</taxon>
        <taxon>Leptospira</taxon>
    </lineage>
</organism>
<name>A0A4R9J3Y0_9LEPT</name>
<gene>
    <name evidence="1" type="ORF">EHQ52_15360</name>
</gene>
<keyword evidence="2" id="KW-1185">Reference proteome</keyword>
<dbReference type="RefSeq" id="WP_135616070.1">
    <property type="nucleotide sequence ID" value="NZ_RQFY01000007.1"/>
</dbReference>
<sequence>MKKIDYSKLYSFPHKFRKDATEGFVVDQDKERLIIWRNSHDYILDGFVLLERGNILSVDRRPRQKFTEAVLKLKYKRLKQKAILKNNLESTLLAITKKYKIIFIEQRKVDIGFVGKFIKLENKVLYLKSMGLKGEWEEVMEFPVKSIQRIEFNSDYLNALLLYRKHKYRDII</sequence>
<reference evidence="1" key="1">
    <citation type="journal article" date="2019" name="PLoS Negl. Trop. Dis.">
        <title>Revisiting the worldwide diversity of Leptospira species in the environment.</title>
        <authorList>
            <person name="Vincent A.T."/>
            <person name="Schiettekatte O."/>
            <person name="Bourhy P."/>
            <person name="Veyrier F.J."/>
            <person name="Picardeau M."/>
        </authorList>
    </citation>
    <scope>NUCLEOTIDE SEQUENCE [LARGE SCALE GENOMIC DNA]</scope>
    <source>
        <strain evidence="1">201800265</strain>
    </source>
</reference>
<dbReference type="AlphaFoldDB" id="A0A4R9J3Y0"/>
<evidence type="ECO:0000313" key="2">
    <source>
        <dbReference type="Proteomes" id="UP000297871"/>
    </source>
</evidence>